<feature type="domain" description="MurL C-terminal" evidence="2">
    <location>
        <begin position="302"/>
        <end position="413"/>
    </location>
</feature>
<evidence type="ECO:0000313" key="5">
    <source>
        <dbReference type="Proteomes" id="UP001163726"/>
    </source>
</evidence>
<evidence type="ECO:0000313" key="4">
    <source>
        <dbReference type="EMBL" id="WAJ69178.1"/>
    </source>
</evidence>
<accession>A0ABY7AHT2</accession>
<dbReference type="InterPro" id="IPR058740">
    <property type="entry name" value="MurL_N"/>
</dbReference>
<evidence type="ECO:0000259" key="3">
    <source>
        <dbReference type="Pfam" id="PF26299"/>
    </source>
</evidence>
<dbReference type="RefSeq" id="WP_268073370.1">
    <property type="nucleotide sequence ID" value="NZ_CP109965.1"/>
</dbReference>
<dbReference type="InterPro" id="IPR058741">
    <property type="entry name" value="MurL_C"/>
</dbReference>
<dbReference type="InterPro" id="IPR014729">
    <property type="entry name" value="Rossmann-like_a/b/a_fold"/>
</dbReference>
<protein>
    <recommendedName>
        <fullName evidence="1">UDP-N-acetyl-alpha-D-muramoyl-L-alanyl-L-glutamate epimerase</fullName>
        <ecNumber evidence="1">5.1.1.23</ecNumber>
    </recommendedName>
    <alternativeName>
        <fullName evidence="1">UDP-MurNAc-L-Ala-L-Glu epimerase</fullName>
    </alternativeName>
</protein>
<comment type="function">
    <text evidence="1">Cell wall formation. Catalyzes epimerization of the terminal L-glutamate in UDP-N-acetyl-alpha-D-muramoyl-L-alanyl-L-glutamate.</text>
</comment>
<dbReference type="Pfam" id="PF26299">
    <property type="entry name" value="MurL_N"/>
    <property type="match status" value="1"/>
</dbReference>
<dbReference type="InterPro" id="IPR043689">
    <property type="entry name" value="MurL"/>
</dbReference>
<keyword evidence="1" id="KW-0961">Cell wall biogenesis/degradation</keyword>
<keyword evidence="1" id="KW-0131">Cell cycle</keyword>
<keyword evidence="1" id="KW-0132">Cell division</keyword>
<gene>
    <name evidence="1" type="primary">murL</name>
    <name evidence="4" type="ORF">OLW01_08250</name>
</gene>
<reference evidence="4" key="1">
    <citation type="submission" date="2022-10" db="EMBL/GenBank/DDBJ databases">
        <title>Catenovulum adriacola sp. nov. isolated in the Harbour of Susak.</title>
        <authorList>
            <person name="Schoch T."/>
            <person name="Reich S.J."/>
            <person name="Stoeferle S."/>
            <person name="Flaiz M."/>
            <person name="Kazda M."/>
            <person name="Riedel C.U."/>
            <person name="Duerre P."/>
        </authorList>
    </citation>
    <scope>NUCLEOTIDE SEQUENCE</scope>
    <source>
        <strain evidence="4">TS8</strain>
    </source>
</reference>
<keyword evidence="5" id="KW-1185">Reference proteome</keyword>
<feature type="domain" description="MurL N-terminal" evidence="3">
    <location>
        <begin position="5"/>
        <end position="280"/>
    </location>
</feature>
<comment type="pathway">
    <text evidence="1">Cell wall biogenesis; peptidoglycan biosynthesis.</text>
</comment>
<comment type="similarity">
    <text evidence="1">Belongs to the MurL family.</text>
</comment>
<keyword evidence="1" id="KW-0413">Isomerase</keyword>
<proteinExistence type="inferred from homology"/>
<sequence length="446" mass="50231">MFTSELFEFKQTDFVKESQQLNLHYKQGQYTFCETLTFEHDSLQIDETQPEISNAIKYLHLAAGVSYFKLQPFSQIKMAQTTLNTAQAHFFKKLYINGLAEFAYRNQIDIREACEFPSSDVTQTPLVKATESQEQHALVLIGGGKDSLVSIEALKKSGKKVTLFAVNPAEPILNCVKQSGLPFVSVKRTLDPQLFKLNEAGGLNGHVPITAIISFTALIVAQALGCDAIITSNEASANEATVVKNGVEINHQYSKSYEFEKDFTAFVQKFVHPNLAYFSLLRPFTEMRIVQEFAQFSHYDAVFTSCNKAFKIYHQKSQTRWCLACPKCHFVHLMFAVSGMDEARLKSIFNGNPLNQIEHLQAYRELVGLTENKPWECVGEKLESATAIYMLSQQKITQDYAVIKQLSQAVIQAYGADVLQSASTDLLKARSLHYIPEQYRGCFADV</sequence>
<dbReference type="Pfam" id="PF26298">
    <property type="entry name" value="MurL_epimerase_C"/>
    <property type="match status" value="1"/>
</dbReference>
<dbReference type="EC" id="5.1.1.23" evidence="1"/>
<dbReference type="EMBL" id="CP109965">
    <property type="protein sequence ID" value="WAJ69178.1"/>
    <property type="molecule type" value="Genomic_DNA"/>
</dbReference>
<dbReference type="Gene3D" id="3.40.50.620">
    <property type="entry name" value="HUPs"/>
    <property type="match status" value="1"/>
</dbReference>
<dbReference type="HAMAP" id="MF_02209">
    <property type="entry name" value="MurL"/>
    <property type="match status" value="1"/>
</dbReference>
<evidence type="ECO:0000259" key="2">
    <source>
        <dbReference type="Pfam" id="PF26298"/>
    </source>
</evidence>
<organism evidence="4 5">
    <name type="scientific">Catenovulum adriaticum</name>
    <dbReference type="NCBI Taxonomy" id="2984846"/>
    <lineage>
        <taxon>Bacteria</taxon>
        <taxon>Pseudomonadati</taxon>
        <taxon>Pseudomonadota</taxon>
        <taxon>Gammaproteobacteria</taxon>
        <taxon>Alteromonadales</taxon>
        <taxon>Alteromonadaceae</taxon>
        <taxon>Catenovulum</taxon>
    </lineage>
</organism>
<keyword evidence="1" id="KW-0133">Cell shape</keyword>
<name>A0ABY7AHT2_9ALTE</name>
<evidence type="ECO:0000256" key="1">
    <source>
        <dbReference type="HAMAP-Rule" id="MF_02209"/>
    </source>
</evidence>
<comment type="catalytic activity">
    <reaction evidence="1">
        <text>UDP-N-acetyl-alpha-D-muramoyl-L-alanyl-L-glutamate + ATP + H2O = UDP-N-acetyl-alpha-D-muramoyl-L-alanyl-D-glutamate + AMP + diphosphate + H(+)</text>
        <dbReference type="Rhea" id="RHEA:58812"/>
        <dbReference type="ChEBI" id="CHEBI:15377"/>
        <dbReference type="ChEBI" id="CHEBI:15378"/>
        <dbReference type="ChEBI" id="CHEBI:30616"/>
        <dbReference type="ChEBI" id="CHEBI:33019"/>
        <dbReference type="ChEBI" id="CHEBI:83900"/>
        <dbReference type="ChEBI" id="CHEBI:142725"/>
        <dbReference type="ChEBI" id="CHEBI:456215"/>
        <dbReference type="EC" id="5.1.1.23"/>
    </reaction>
</comment>
<dbReference type="Proteomes" id="UP001163726">
    <property type="component" value="Chromosome"/>
</dbReference>
<keyword evidence="1" id="KW-0573">Peptidoglycan synthesis</keyword>